<evidence type="ECO:0000313" key="3">
    <source>
        <dbReference type="EMBL" id="KQH85599.1"/>
    </source>
</evidence>
<evidence type="ECO:0000256" key="1">
    <source>
        <dbReference type="SAM" id="MobiDB-lite"/>
    </source>
</evidence>
<dbReference type="Gene3D" id="3.30.750.140">
    <property type="match status" value="1"/>
</dbReference>
<sequence>MNASITLSKFNPTDAKTSVSATIAPGFQAAASELSADRFQPLIDTVSTSDIADQAPPETATERLANPSMPDSVRQDSVQNLSLSTTVQPSSAQSTSEALGPESIRVLSPLETQAASVSHTRASAMPMVMVASAEVRAAESSAPTVEMSTLLQTAAPTEIKDAARGWVFKAAVDKHLTAEQMGQKLSALVADKVAVQYNAKASAATIRLDPPDLGKIDLLVRVDGGKVQIQVQASSHLTRESLQLTSDRLRDELLNQNFIDVDVHIFDEHTQHDPHQELNYNNDLIVASNLVSEEQEKADVTQTLSELARI</sequence>
<dbReference type="AlphaFoldDB" id="A0A0Q2N1E1"/>
<gene>
    <name evidence="3" type="ORF">AMR76_13950</name>
</gene>
<feature type="region of interest" description="Disordered" evidence="1">
    <location>
        <begin position="47"/>
        <end position="77"/>
    </location>
</feature>
<dbReference type="InterPro" id="IPR021136">
    <property type="entry name" value="Flagellar_hook_control-like_C"/>
</dbReference>
<evidence type="ECO:0000313" key="4">
    <source>
        <dbReference type="Proteomes" id="UP000051221"/>
    </source>
</evidence>
<accession>A0A0Q2N1E1</accession>
<reference evidence="3 4" key="1">
    <citation type="submission" date="2015-08" db="EMBL/GenBank/DDBJ databases">
        <title>Antibacterial properties of a collection of Vibrionaceae strains.</title>
        <authorList>
            <person name="Giubergia S."/>
        </authorList>
    </citation>
    <scope>NUCLEOTIDE SEQUENCE [LARGE SCALE GENOMIC DNA]</scope>
    <source>
        <strain evidence="3 4">S0821</strain>
    </source>
</reference>
<dbReference type="CDD" id="cd17470">
    <property type="entry name" value="T3SS_Flik_C"/>
    <property type="match status" value="1"/>
</dbReference>
<protein>
    <recommendedName>
        <fullName evidence="2">Flagellar hook-length control protein-like C-terminal domain-containing protein</fullName>
    </recommendedName>
</protein>
<dbReference type="InParanoid" id="A0A0Q2N1E1"/>
<keyword evidence="4" id="KW-1185">Reference proteome</keyword>
<evidence type="ECO:0000259" key="2">
    <source>
        <dbReference type="Pfam" id="PF02120"/>
    </source>
</evidence>
<proteinExistence type="predicted"/>
<organism evidence="3 4">
    <name type="scientific">Vibrio furnissii</name>
    <dbReference type="NCBI Taxonomy" id="29494"/>
    <lineage>
        <taxon>Bacteria</taxon>
        <taxon>Pseudomonadati</taxon>
        <taxon>Pseudomonadota</taxon>
        <taxon>Gammaproteobacteria</taxon>
        <taxon>Vibrionales</taxon>
        <taxon>Vibrionaceae</taxon>
        <taxon>Vibrio</taxon>
    </lineage>
</organism>
<dbReference type="PANTHER" id="PTHR37533:SF2">
    <property type="entry name" value="FLAGELLAR HOOK-LENGTH CONTROL PROTEIN"/>
    <property type="match status" value="1"/>
</dbReference>
<comment type="caution">
    <text evidence="3">The sequence shown here is derived from an EMBL/GenBank/DDBJ whole genome shotgun (WGS) entry which is preliminary data.</text>
</comment>
<dbReference type="RefSeq" id="WP_055466401.1">
    <property type="nucleotide sequence ID" value="NZ_LKHS01000010.1"/>
</dbReference>
<dbReference type="EMBL" id="LKHS01000010">
    <property type="protein sequence ID" value="KQH85599.1"/>
    <property type="molecule type" value="Genomic_DNA"/>
</dbReference>
<dbReference type="InterPro" id="IPR038610">
    <property type="entry name" value="FliK-like_C_sf"/>
</dbReference>
<dbReference type="PANTHER" id="PTHR37533">
    <property type="entry name" value="FLAGELLAR HOOK-LENGTH CONTROL PROTEIN"/>
    <property type="match status" value="1"/>
</dbReference>
<dbReference type="Pfam" id="PF02120">
    <property type="entry name" value="Flg_hook"/>
    <property type="match status" value="1"/>
</dbReference>
<dbReference type="InterPro" id="IPR052563">
    <property type="entry name" value="FliK"/>
</dbReference>
<dbReference type="Proteomes" id="UP000051221">
    <property type="component" value="Unassembled WGS sequence"/>
</dbReference>
<name>A0A0Q2N1E1_VIBFU</name>
<feature type="domain" description="Flagellar hook-length control protein-like C-terminal" evidence="2">
    <location>
        <begin position="191"/>
        <end position="270"/>
    </location>
</feature>